<gene>
    <name evidence="4" type="ORF">SAMN03003324_03485</name>
</gene>
<accession>A0A1I2I3F1</accession>
<evidence type="ECO:0000256" key="1">
    <source>
        <dbReference type="SAM" id="Phobius"/>
    </source>
</evidence>
<sequence>MRMDQENWKFVLDYLSAKENAHGNVQQIKQEEKKIQEWLSKDPKNQQDLEHALWLWQISAVPPEDDDWKESFNTIQTSLSKEVSPKTVKFRFWIAAAAVFTAVALSTFFYRLQQPVLQNTGIDWVTKSAGAGKVINIILPDSTEIWLNSGSSISFPKNLQQAALRTVKLKGEAFFKVKRDPRHPFVVHSLNLRTQVLGTSFNIRAWEGHRSEVTVLTGKVAVSRDSAGGQSAAIHLLPNQKAAYDVHSTNLSLENIGNAQTAADWTEGKMTFDQTDLRDVFEVIERKYDMKIITDQSFKGCKLTAQFDNVNLNEVLKTIQLSLDLHYTINKKTIYIKGGKCN</sequence>
<dbReference type="PANTHER" id="PTHR30273">
    <property type="entry name" value="PERIPLASMIC SIGNAL SENSOR AND SIGMA FACTOR ACTIVATOR FECR-RELATED"/>
    <property type="match status" value="1"/>
</dbReference>
<dbReference type="Gene3D" id="2.60.120.1440">
    <property type="match status" value="1"/>
</dbReference>
<dbReference type="AlphaFoldDB" id="A0A1I2I3F1"/>
<feature type="domain" description="Protein FecR C-terminal" evidence="3">
    <location>
        <begin position="269"/>
        <end position="336"/>
    </location>
</feature>
<dbReference type="EMBL" id="FONS01000010">
    <property type="protein sequence ID" value="SFF35617.1"/>
    <property type="molecule type" value="Genomic_DNA"/>
</dbReference>
<feature type="domain" description="FecR protein" evidence="2">
    <location>
        <begin position="129"/>
        <end position="220"/>
    </location>
</feature>
<keyword evidence="1" id="KW-1133">Transmembrane helix</keyword>
<evidence type="ECO:0000313" key="5">
    <source>
        <dbReference type="Proteomes" id="UP000183129"/>
    </source>
</evidence>
<dbReference type="STRING" id="34086.SAMN04488084_11013"/>
<dbReference type="InterPro" id="IPR012373">
    <property type="entry name" value="Ferrdict_sens_TM"/>
</dbReference>
<evidence type="ECO:0000259" key="2">
    <source>
        <dbReference type="Pfam" id="PF04773"/>
    </source>
</evidence>
<dbReference type="Pfam" id="PF16344">
    <property type="entry name" value="FecR_C"/>
    <property type="match status" value="1"/>
</dbReference>
<dbReference type="Gene3D" id="3.55.50.30">
    <property type="match status" value="1"/>
</dbReference>
<reference evidence="4 5" key="1">
    <citation type="submission" date="2016-10" db="EMBL/GenBank/DDBJ databases">
        <authorList>
            <person name="de Groot N.N."/>
        </authorList>
    </citation>
    <scope>NUCLEOTIDE SEQUENCE [LARGE SCALE GENOMIC DNA]</scope>
    <source>
        <strain evidence="4 5">ATCC 51969</strain>
    </source>
</reference>
<dbReference type="Proteomes" id="UP000183129">
    <property type="component" value="Unassembled WGS sequence"/>
</dbReference>
<dbReference type="PIRSF" id="PIRSF018266">
    <property type="entry name" value="FecR"/>
    <property type="match status" value="1"/>
</dbReference>
<dbReference type="GO" id="GO:0016989">
    <property type="term" value="F:sigma factor antagonist activity"/>
    <property type="evidence" value="ECO:0007669"/>
    <property type="project" value="TreeGrafter"/>
</dbReference>
<keyword evidence="1" id="KW-0472">Membrane</keyword>
<dbReference type="InterPro" id="IPR006860">
    <property type="entry name" value="FecR"/>
</dbReference>
<dbReference type="Pfam" id="PF04773">
    <property type="entry name" value="FecR"/>
    <property type="match status" value="1"/>
</dbReference>
<feature type="transmembrane region" description="Helical" evidence="1">
    <location>
        <begin position="90"/>
        <end position="110"/>
    </location>
</feature>
<keyword evidence="1" id="KW-0812">Transmembrane</keyword>
<proteinExistence type="predicted"/>
<organism evidence="4 5">
    <name type="scientific">Pedobacter antarcticus</name>
    <dbReference type="NCBI Taxonomy" id="34086"/>
    <lineage>
        <taxon>Bacteria</taxon>
        <taxon>Pseudomonadati</taxon>
        <taxon>Bacteroidota</taxon>
        <taxon>Sphingobacteriia</taxon>
        <taxon>Sphingobacteriales</taxon>
        <taxon>Sphingobacteriaceae</taxon>
        <taxon>Pedobacter</taxon>
    </lineage>
</organism>
<dbReference type="InterPro" id="IPR032508">
    <property type="entry name" value="FecR_C"/>
</dbReference>
<name>A0A1I2I3F1_9SPHI</name>
<dbReference type="PANTHER" id="PTHR30273:SF2">
    <property type="entry name" value="PROTEIN FECR"/>
    <property type="match status" value="1"/>
</dbReference>
<evidence type="ECO:0000313" key="4">
    <source>
        <dbReference type="EMBL" id="SFF35617.1"/>
    </source>
</evidence>
<protein>
    <submittedName>
        <fullName evidence="4">FecR family protein</fullName>
    </submittedName>
</protein>
<evidence type="ECO:0000259" key="3">
    <source>
        <dbReference type="Pfam" id="PF16344"/>
    </source>
</evidence>